<reference evidence="2 3" key="1">
    <citation type="submission" date="2016-03" db="EMBL/GenBank/DDBJ databases">
        <authorList>
            <person name="Ploux O."/>
        </authorList>
    </citation>
    <scope>NUCLEOTIDE SEQUENCE [LARGE SCALE GENOMIC DNA]</scope>
    <source>
        <strain evidence="2 3">R0</strain>
    </source>
</reference>
<evidence type="ECO:0000313" key="3">
    <source>
        <dbReference type="Proteomes" id="UP000075320"/>
    </source>
</evidence>
<accession>A0A150WGR0</accession>
<keyword evidence="3" id="KW-1185">Reference proteome</keyword>
<evidence type="ECO:0000313" key="2">
    <source>
        <dbReference type="EMBL" id="KYG62373.1"/>
    </source>
</evidence>
<proteinExistence type="predicted"/>
<name>A0A150WGR0_BDEBC</name>
<dbReference type="EMBL" id="LUKE01000005">
    <property type="protein sequence ID" value="KYG62373.1"/>
    <property type="molecule type" value="Genomic_DNA"/>
</dbReference>
<dbReference type="Proteomes" id="UP000075320">
    <property type="component" value="Unassembled WGS sequence"/>
</dbReference>
<feature type="chain" id="PRO_5007572818" description="Thioredoxin-like fold domain-containing protein" evidence="1">
    <location>
        <begin position="21"/>
        <end position="158"/>
    </location>
</feature>
<feature type="signal peptide" evidence="1">
    <location>
        <begin position="1"/>
        <end position="20"/>
    </location>
</feature>
<protein>
    <recommendedName>
        <fullName evidence="4">Thioredoxin-like fold domain-containing protein</fullName>
    </recommendedName>
</protein>
<organism evidence="2 3">
    <name type="scientific">Bdellovibrio bacteriovorus</name>
    <dbReference type="NCBI Taxonomy" id="959"/>
    <lineage>
        <taxon>Bacteria</taxon>
        <taxon>Pseudomonadati</taxon>
        <taxon>Bdellovibrionota</taxon>
        <taxon>Bdellovibrionia</taxon>
        <taxon>Bdellovibrionales</taxon>
        <taxon>Pseudobdellovibrionaceae</taxon>
        <taxon>Bdellovibrio</taxon>
    </lineage>
</organism>
<dbReference type="AlphaFoldDB" id="A0A150WGR0"/>
<sequence>MKATCITFLVFTLVSLSSHARTNYLFQSLNDLDKYIVTPRDLKGTALIISIPEPCNSCESLKPFLNDYIADENRPRAELIIAVGAPLWRKAKDMIDKATWLTATEKQMTYNDPNARFRKTVGGNDIRVVLMERDGSVKKSASFDIKTRYKDFVAQGDK</sequence>
<evidence type="ECO:0000256" key="1">
    <source>
        <dbReference type="SAM" id="SignalP"/>
    </source>
</evidence>
<comment type="caution">
    <text evidence="2">The sequence shown here is derived from an EMBL/GenBank/DDBJ whole genome shotgun (WGS) entry which is preliminary data.</text>
</comment>
<keyword evidence="1" id="KW-0732">Signal</keyword>
<dbReference type="RefSeq" id="WP_061836334.1">
    <property type="nucleotide sequence ID" value="NZ_LUKE01000005.1"/>
</dbReference>
<gene>
    <name evidence="2" type="ORF">AZI86_16175</name>
</gene>
<evidence type="ECO:0008006" key="4">
    <source>
        <dbReference type="Google" id="ProtNLM"/>
    </source>
</evidence>